<feature type="domain" description="ABC transmembrane type-1" evidence="14">
    <location>
        <begin position="903"/>
        <end position="1175"/>
    </location>
</feature>
<feature type="domain" description="ABC transporter" evidence="13">
    <location>
        <begin position="614"/>
        <end position="841"/>
    </location>
</feature>
<keyword evidence="6" id="KW-0547">Nucleotide-binding</keyword>
<feature type="domain" description="ABC transporter" evidence="13">
    <location>
        <begin position="1212"/>
        <end position="1443"/>
    </location>
</feature>
<dbReference type="Pfam" id="PF00005">
    <property type="entry name" value="ABC_tran"/>
    <property type="match status" value="2"/>
</dbReference>
<dbReference type="Pfam" id="PF00664">
    <property type="entry name" value="ABC_membrane"/>
    <property type="match status" value="2"/>
</dbReference>
<dbReference type="CDD" id="cd18579">
    <property type="entry name" value="ABC_6TM_ABCC_D1"/>
    <property type="match status" value="1"/>
</dbReference>
<feature type="transmembrane region" description="Helical" evidence="12">
    <location>
        <begin position="161"/>
        <end position="179"/>
    </location>
</feature>
<evidence type="ECO:0000259" key="14">
    <source>
        <dbReference type="PROSITE" id="PS50929"/>
    </source>
</evidence>
<evidence type="ECO:0000256" key="4">
    <source>
        <dbReference type="ARBA" id="ARBA00022475"/>
    </source>
</evidence>
<feature type="transmembrane region" description="Helical" evidence="12">
    <location>
        <begin position="74"/>
        <end position="93"/>
    </location>
</feature>
<evidence type="ECO:0000313" key="15">
    <source>
        <dbReference type="EMBL" id="KAH7369346.1"/>
    </source>
</evidence>
<dbReference type="InterPro" id="IPR056227">
    <property type="entry name" value="TMD0_ABC"/>
</dbReference>
<feature type="region of interest" description="Disordered" evidence="11">
    <location>
        <begin position="818"/>
        <end position="867"/>
    </location>
</feature>
<dbReference type="InterPro" id="IPR036640">
    <property type="entry name" value="ABC1_TM_sf"/>
</dbReference>
<keyword evidence="10" id="KW-0325">Glycoprotein</keyword>
<feature type="transmembrane region" description="Helical" evidence="12">
    <location>
        <begin position="260"/>
        <end position="286"/>
    </location>
</feature>
<dbReference type="EMBL" id="JAGPXD010000002">
    <property type="protein sequence ID" value="KAH7369346.1"/>
    <property type="molecule type" value="Genomic_DNA"/>
</dbReference>
<evidence type="ECO:0000256" key="6">
    <source>
        <dbReference type="ARBA" id="ARBA00022741"/>
    </source>
</evidence>
<dbReference type="Proteomes" id="UP000813385">
    <property type="component" value="Unassembled WGS sequence"/>
</dbReference>
<evidence type="ECO:0000259" key="13">
    <source>
        <dbReference type="PROSITE" id="PS50893"/>
    </source>
</evidence>
<evidence type="ECO:0000256" key="12">
    <source>
        <dbReference type="SAM" id="Phobius"/>
    </source>
</evidence>
<sequence>MDDASNCSHYADDAFGPKVEVCRQGFDFTLLFEQTIMSAVPSALLIVASAVYILQRHRQSIKTISASKWMLKWIKLIAVTLYAATQLAIIVLWSSPSANATKASIPASVLSLTGAIVMGAVTYINHDRSVRPSTILCTYLLFSALLDIGQARTLYLRRDGSIIPAVFTSGLVLKVICLASEMIEKRRLLRMPYRSYPPEALGGIVNRSVFWWLNALLIRGFSKPLVLSDLFGLDQDLQSEKLRTAFRGRWASARLSSSMALFWTAVSCVKKPLIMGTIARLVMMGFKFSQPLLIKRAVALLSEPDSQSKTNVGRALIGATALVYLGIALSNGHYAHNIYRAVTMLRGGLVSLVYDSTLGLSAPDANASAALTLMSTDIDRIAQGFELVGSLFVGPIEIVLGTYLLSREIGWFCIAPVSLACLFVGTCVALGKASASSQKAWMEAVQVRVAETSAGLGNIKALRMTGLFDVFAKRLQHLRESELRVSTRFRWILSITATINNMSLLTLTTVTLVVFLKTDKSAVLDPSLAFTSISLITLVSAPVEQLTAAIPSMAAAIGCFDRIQKYLLKSKTVAVREPSHSTTNLTLDDSKGIELTDINVSANQPLDPRDVLSIQHGDFSFGQYGKIVLEDVSLALAPKSQTVVIGPIGSGKSALVLALLGELHLQSGVLERKPSAQLAYCAQDAWLPNRTIRQIIIGHAPHDMVWFAEVAKACALLRDFQNLPQGADTLVGSNGVSLSGGQRQRVSLARSIYSRKPVLLLDDVLSGLDPTTDQHLGDHVFGRKGLCRKHGLTVLLATHSVRHALEADHVIALGPGGRIEAQGPPKNLTSLLKGISGSQPGDAKEGHPKTDATDPQSEIGPETTVDQELHTELSRQTGDGRLYAYYFSSLGWLNSLGVIVADAIFTFCTVFPTVWIKWWSEAQLETPGKHMDMYMGIYGMFSLVAAIVFFAVVYMLLHSGMPRSSLSLHRKLLSVLITAPYWFFVSTDGGQILNRFSQDMSLIDMQLPMSFVNTAFSLLIVIMQAGIIGASSKWAVAMFPGLFVALYALQKFYLRTSRQLRLLELEAKSPLYTHFTETLRGLSTIRAFDWQIESAQTNLELLDESQKPYYLLWSIQRWLTFVLDCNVAIIATVIIAVATQLGDISPGSLGMALVNILTFSGSLTYLIRAWVDLETSLGAVARIRDFEEKTPSETLPRELSEPPEEWPATGRIELRNLSVAYKSGDSRVLKGLNLSIQHGEKIAICGRTGSGKSSFVLSLLKLAEIEEGDIIVDGLSTLDMPRDTIRRRMTVMPQEALILPGSVRDGVDPWSENTDGAIMAALNEVGLWDLISSQGGLDMITEDLALSRGQRQLFGLARAILGRSKIIILDEATSNTDPATQGTMIEVLGRASVNKTLLVVTHHIHSTTSFDKVLVLDHGNLVEWGTPEELRRDSVIFKELWESEQ</sequence>
<evidence type="ECO:0000256" key="3">
    <source>
        <dbReference type="ARBA" id="ARBA00022448"/>
    </source>
</evidence>
<feature type="compositionally biased region" description="Basic and acidic residues" evidence="11">
    <location>
        <begin position="842"/>
        <end position="852"/>
    </location>
</feature>
<evidence type="ECO:0000256" key="10">
    <source>
        <dbReference type="ARBA" id="ARBA00023180"/>
    </source>
</evidence>
<feature type="transmembrane region" description="Helical" evidence="12">
    <location>
        <begin position="36"/>
        <end position="54"/>
    </location>
</feature>
<keyword evidence="5 12" id="KW-0812">Transmembrane</keyword>
<keyword evidence="16" id="KW-1185">Reference proteome</keyword>
<dbReference type="InterPro" id="IPR011527">
    <property type="entry name" value="ABC1_TM_dom"/>
</dbReference>
<protein>
    <submittedName>
        <fullName evidence="15">ABC transporter-like protein</fullName>
    </submittedName>
</protein>
<dbReference type="PROSITE" id="PS50929">
    <property type="entry name" value="ABC_TM1F"/>
    <property type="match status" value="2"/>
</dbReference>
<dbReference type="FunFam" id="1.20.1560.10:FF:000055">
    <property type="entry name" value="ABC multidrug transporter (Eurofung)"/>
    <property type="match status" value="1"/>
</dbReference>
<evidence type="ECO:0000256" key="9">
    <source>
        <dbReference type="ARBA" id="ARBA00023136"/>
    </source>
</evidence>
<evidence type="ECO:0000256" key="1">
    <source>
        <dbReference type="ARBA" id="ARBA00004651"/>
    </source>
</evidence>
<feature type="transmembrane region" description="Helical" evidence="12">
    <location>
        <begin position="409"/>
        <end position="431"/>
    </location>
</feature>
<dbReference type="InterPro" id="IPR027417">
    <property type="entry name" value="P-loop_NTPase"/>
</dbReference>
<dbReference type="InterPro" id="IPR050173">
    <property type="entry name" value="ABC_transporter_C-like"/>
</dbReference>
<feature type="transmembrane region" description="Helical" evidence="12">
    <location>
        <begin position="1034"/>
        <end position="1054"/>
    </location>
</feature>
<feature type="transmembrane region" description="Helical" evidence="12">
    <location>
        <begin position="1010"/>
        <end position="1028"/>
    </location>
</feature>
<dbReference type="InterPro" id="IPR044746">
    <property type="entry name" value="ABCC_6TM_D1"/>
</dbReference>
<dbReference type="Gene3D" id="1.20.1560.10">
    <property type="entry name" value="ABC transporter type 1, transmembrane domain"/>
    <property type="match status" value="2"/>
</dbReference>
<dbReference type="InterPro" id="IPR003439">
    <property type="entry name" value="ABC_transporter-like_ATP-bd"/>
</dbReference>
<feature type="transmembrane region" description="Helical" evidence="12">
    <location>
        <begin position="105"/>
        <end position="124"/>
    </location>
</feature>
<dbReference type="SUPFAM" id="SSF52540">
    <property type="entry name" value="P-loop containing nucleoside triphosphate hydrolases"/>
    <property type="match status" value="2"/>
</dbReference>
<feature type="transmembrane region" description="Helical" evidence="12">
    <location>
        <begin position="935"/>
        <end position="957"/>
    </location>
</feature>
<dbReference type="PROSITE" id="PS50893">
    <property type="entry name" value="ABC_TRANSPORTER_2"/>
    <property type="match status" value="2"/>
</dbReference>
<feature type="transmembrane region" description="Helical" evidence="12">
    <location>
        <begin position="1118"/>
        <end position="1141"/>
    </location>
</feature>
<gene>
    <name evidence="15" type="ORF">B0T11DRAFT_72646</name>
</gene>
<feature type="transmembrane region" description="Helical" evidence="12">
    <location>
        <begin position="136"/>
        <end position="155"/>
    </location>
</feature>
<dbReference type="SUPFAM" id="SSF90123">
    <property type="entry name" value="ABC transporter transmembrane region"/>
    <property type="match status" value="2"/>
</dbReference>
<dbReference type="GO" id="GO:0016887">
    <property type="term" value="F:ATP hydrolysis activity"/>
    <property type="evidence" value="ECO:0007669"/>
    <property type="project" value="InterPro"/>
</dbReference>
<comment type="subcellular location">
    <subcellularLocation>
        <location evidence="1">Cell membrane</location>
        <topology evidence="1">Multi-pass membrane protein</topology>
    </subcellularLocation>
</comment>
<dbReference type="Pfam" id="PF24357">
    <property type="entry name" value="TMD0_ABC"/>
    <property type="match status" value="1"/>
</dbReference>
<keyword evidence="9 12" id="KW-0472">Membrane</keyword>
<name>A0A8K0X8T7_9PEZI</name>
<dbReference type="PANTHER" id="PTHR24223:SF399">
    <property type="entry name" value="ABC TRANSPORTER ATNG"/>
    <property type="match status" value="1"/>
</dbReference>
<dbReference type="GO" id="GO:0005524">
    <property type="term" value="F:ATP binding"/>
    <property type="evidence" value="ECO:0007669"/>
    <property type="project" value="UniProtKB-KW"/>
</dbReference>
<dbReference type="GO" id="GO:0140359">
    <property type="term" value="F:ABC-type transporter activity"/>
    <property type="evidence" value="ECO:0007669"/>
    <property type="project" value="InterPro"/>
</dbReference>
<reference evidence="15" key="1">
    <citation type="journal article" date="2021" name="Nat. Commun.">
        <title>Genetic determinants of endophytism in the Arabidopsis root mycobiome.</title>
        <authorList>
            <person name="Mesny F."/>
            <person name="Miyauchi S."/>
            <person name="Thiergart T."/>
            <person name="Pickel B."/>
            <person name="Atanasova L."/>
            <person name="Karlsson M."/>
            <person name="Huettel B."/>
            <person name="Barry K.W."/>
            <person name="Haridas S."/>
            <person name="Chen C."/>
            <person name="Bauer D."/>
            <person name="Andreopoulos W."/>
            <person name="Pangilinan J."/>
            <person name="LaButti K."/>
            <person name="Riley R."/>
            <person name="Lipzen A."/>
            <person name="Clum A."/>
            <person name="Drula E."/>
            <person name="Henrissat B."/>
            <person name="Kohler A."/>
            <person name="Grigoriev I.V."/>
            <person name="Martin F.M."/>
            <person name="Hacquard S."/>
        </authorList>
    </citation>
    <scope>NUCLEOTIDE SEQUENCE</scope>
    <source>
        <strain evidence="15">MPI-CAGE-AT-0016</strain>
    </source>
</reference>
<dbReference type="PANTHER" id="PTHR24223">
    <property type="entry name" value="ATP-BINDING CASSETTE SUB-FAMILY C"/>
    <property type="match status" value="1"/>
</dbReference>
<comment type="caution">
    <text evidence="15">The sequence shown here is derived from an EMBL/GenBank/DDBJ whole genome shotgun (WGS) entry which is preliminary data.</text>
</comment>
<feature type="transmembrane region" description="Helical" evidence="12">
    <location>
        <begin position="891"/>
        <end position="915"/>
    </location>
</feature>
<feature type="transmembrane region" description="Helical" evidence="12">
    <location>
        <begin position="384"/>
        <end position="403"/>
    </location>
</feature>
<evidence type="ECO:0000256" key="8">
    <source>
        <dbReference type="ARBA" id="ARBA00022989"/>
    </source>
</evidence>
<dbReference type="PROSITE" id="PS00211">
    <property type="entry name" value="ABC_TRANSPORTER_1"/>
    <property type="match status" value="1"/>
</dbReference>
<keyword evidence="4" id="KW-1003">Cell membrane</keyword>
<dbReference type="GO" id="GO:0005886">
    <property type="term" value="C:plasma membrane"/>
    <property type="evidence" value="ECO:0007669"/>
    <property type="project" value="UniProtKB-SubCell"/>
</dbReference>
<evidence type="ECO:0000256" key="11">
    <source>
        <dbReference type="SAM" id="MobiDB-lite"/>
    </source>
</evidence>
<dbReference type="CDD" id="cd18580">
    <property type="entry name" value="ABC_6TM_ABCC_D2"/>
    <property type="match status" value="1"/>
</dbReference>
<proteinExistence type="inferred from homology"/>
<keyword evidence="7" id="KW-0067">ATP-binding</keyword>
<dbReference type="Gene3D" id="3.40.50.300">
    <property type="entry name" value="P-loop containing nucleotide triphosphate hydrolases"/>
    <property type="match status" value="2"/>
</dbReference>
<organism evidence="15 16">
    <name type="scientific">Plectosphaerella cucumerina</name>
    <dbReference type="NCBI Taxonomy" id="40658"/>
    <lineage>
        <taxon>Eukaryota</taxon>
        <taxon>Fungi</taxon>
        <taxon>Dikarya</taxon>
        <taxon>Ascomycota</taxon>
        <taxon>Pezizomycotina</taxon>
        <taxon>Sordariomycetes</taxon>
        <taxon>Hypocreomycetidae</taxon>
        <taxon>Glomerellales</taxon>
        <taxon>Plectosphaerellaceae</taxon>
        <taxon>Plectosphaerella</taxon>
    </lineage>
</organism>
<keyword evidence="3" id="KW-0813">Transport</keyword>
<dbReference type="SMART" id="SM00382">
    <property type="entry name" value="AAA"/>
    <property type="match status" value="2"/>
</dbReference>
<accession>A0A8K0X8T7</accession>
<dbReference type="FunFam" id="3.40.50.300:FF:002145">
    <property type="entry name" value="ABC transporter (MsbA subfamily)"/>
    <property type="match status" value="1"/>
</dbReference>
<dbReference type="InterPro" id="IPR044726">
    <property type="entry name" value="ABCC_6TM_D2"/>
</dbReference>
<dbReference type="OrthoDB" id="6500128at2759"/>
<evidence type="ECO:0000256" key="7">
    <source>
        <dbReference type="ARBA" id="ARBA00022840"/>
    </source>
</evidence>
<dbReference type="InterPro" id="IPR003593">
    <property type="entry name" value="AAA+_ATPase"/>
</dbReference>
<dbReference type="FunFam" id="1.20.1560.10:FF:000066">
    <property type="entry name" value="ABC multidrug transporter (Eurofung)"/>
    <property type="match status" value="1"/>
</dbReference>
<keyword evidence="8 12" id="KW-1133">Transmembrane helix</keyword>
<feature type="domain" description="ABC transmembrane type-1" evidence="14">
    <location>
        <begin position="274"/>
        <end position="555"/>
    </location>
</feature>
<dbReference type="InterPro" id="IPR017871">
    <property type="entry name" value="ABC_transporter-like_CS"/>
</dbReference>
<evidence type="ECO:0000256" key="2">
    <source>
        <dbReference type="ARBA" id="ARBA00009726"/>
    </source>
</evidence>
<feature type="transmembrane region" description="Helical" evidence="12">
    <location>
        <begin position="491"/>
        <end position="516"/>
    </location>
</feature>
<comment type="similarity">
    <text evidence="2">Belongs to the ABC transporter superfamily. ABCC family. Conjugate transporter (TC 3.A.1.208) subfamily.</text>
</comment>
<evidence type="ECO:0000256" key="5">
    <source>
        <dbReference type="ARBA" id="ARBA00022692"/>
    </source>
</evidence>
<evidence type="ECO:0000313" key="16">
    <source>
        <dbReference type="Proteomes" id="UP000813385"/>
    </source>
</evidence>